<keyword evidence="1" id="KW-1133">Transmembrane helix</keyword>
<evidence type="ECO:0000313" key="2">
    <source>
        <dbReference type="EMBL" id="EDP96489.1"/>
    </source>
</evidence>
<feature type="transmembrane region" description="Helical" evidence="1">
    <location>
        <begin position="25"/>
        <end position="44"/>
    </location>
</feature>
<evidence type="ECO:0000313" key="3">
    <source>
        <dbReference type="Proteomes" id="UP000002945"/>
    </source>
</evidence>
<dbReference type="AlphaFoldDB" id="A9DVZ8"/>
<keyword evidence="3" id="KW-1185">Reference proteome</keyword>
<keyword evidence="1" id="KW-0472">Membrane</keyword>
<dbReference type="HOGENOM" id="CLU_2752548_0_0_10"/>
<sequence length="70" mass="8207">MLMEQEHLHDPLRFQYESNTRTFSLQTRIVAVLLVLIFVFTPLYEISPETFRFNAIEIAYGGCFPFGSIF</sequence>
<evidence type="ECO:0000256" key="1">
    <source>
        <dbReference type="SAM" id="Phobius"/>
    </source>
</evidence>
<dbReference type="Proteomes" id="UP000002945">
    <property type="component" value="Unassembled WGS sequence"/>
</dbReference>
<proteinExistence type="predicted"/>
<gene>
    <name evidence="2" type="ORF">KAOT1_03732</name>
</gene>
<name>A9DVZ8_9FLAO</name>
<accession>A9DVZ8</accession>
<dbReference type="STRING" id="391587.KAOT1_03732"/>
<reference evidence="2 3" key="1">
    <citation type="journal article" date="2011" name="J. Bacteriol.">
        <title>Genome sequence of the algicidal bacterium Kordia algicida OT-1.</title>
        <authorList>
            <person name="Lee H.S."/>
            <person name="Kang S.G."/>
            <person name="Kwon K.K."/>
            <person name="Lee J.H."/>
            <person name="Kim S.J."/>
        </authorList>
    </citation>
    <scope>NUCLEOTIDE SEQUENCE [LARGE SCALE GENOMIC DNA]</scope>
    <source>
        <strain evidence="2 3">OT-1</strain>
    </source>
</reference>
<keyword evidence="1" id="KW-0812">Transmembrane</keyword>
<comment type="caution">
    <text evidence="2">The sequence shown here is derived from an EMBL/GenBank/DDBJ whole genome shotgun (WGS) entry which is preliminary data.</text>
</comment>
<organism evidence="2 3">
    <name type="scientific">Kordia algicida OT-1</name>
    <dbReference type="NCBI Taxonomy" id="391587"/>
    <lineage>
        <taxon>Bacteria</taxon>
        <taxon>Pseudomonadati</taxon>
        <taxon>Bacteroidota</taxon>
        <taxon>Flavobacteriia</taxon>
        <taxon>Flavobacteriales</taxon>
        <taxon>Flavobacteriaceae</taxon>
        <taxon>Kordia</taxon>
    </lineage>
</organism>
<dbReference type="EMBL" id="ABIB01000004">
    <property type="protein sequence ID" value="EDP96489.1"/>
    <property type="molecule type" value="Genomic_DNA"/>
</dbReference>
<protein>
    <submittedName>
        <fullName evidence="2">Uncharacterized protein</fullName>
    </submittedName>
</protein>